<accession>A0A9R1VJK2</accession>
<dbReference type="EMBL" id="NBSK02000005">
    <property type="protein sequence ID" value="KAJ0205995.1"/>
    <property type="molecule type" value="Genomic_DNA"/>
</dbReference>
<proteinExistence type="predicted"/>
<dbReference type="AlphaFoldDB" id="A0A9R1VJK2"/>
<protein>
    <submittedName>
        <fullName evidence="1">Uncharacterized protein</fullName>
    </submittedName>
</protein>
<keyword evidence="2" id="KW-1185">Reference proteome</keyword>
<comment type="caution">
    <text evidence="1">The sequence shown here is derived from an EMBL/GenBank/DDBJ whole genome shotgun (WGS) entry which is preliminary data.</text>
</comment>
<dbReference type="Proteomes" id="UP000235145">
    <property type="component" value="Unassembled WGS sequence"/>
</dbReference>
<organism evidence="1 2">
    <name type="scientific">Lactuca sativa</name>
    <name type="common">Garden lettuce</name>
    <dbReference type="NCBI Taxonomy" id="4236"/>
    <lineage>
        <taxon>Eukaryota</taxon>
        <taxon>Viridiplantae</taxon>
        <taxon>Streptophyta</taxon>
        <taxon>Embryophyta</taxon>
        <taxon>Tracheophyta</taxon>
        <taxon>Spermatophyta</taxon>
        <taxon>Magnoliopsida</taxon>
        <taxon>eudicotyledons</taxon>
        <taxon>Gunneridae</taxon>
        <taxon>Pentapetalae</taxon>
        <taxon>asterids</taxon>
        <taxon>campanulids</taxon>
        <taxon>Asterales</taxon>
        <taxon>Asteraceae</taxon>
        <taxon>Cichorioideae</taxon>
        <taxon>Cichorieae</taxon>
        <taxon>Lactucinae</taxon>
        <taxon>Lactuca</taxon>
    </lineage>
</organism>
<evidence type="ECO:0000313" key="2">
    <source>
        <dbReference type="Proteomes" id="UP000235145"/>
    </source>
</evidence>
<sequence length="237" mass="27114">MIGSSLIVDVHYNGVFSPNPLVYFDPDIASVRDVDFNTMVFSDYITLFENLTKKIHCKDVYYYLPHERLSEGLGVIQNEGDYREFLEVGNGSQEKRINLYIDQYNEPIFDWIEEENPDEYDSIVDNEYEVDDSTFSDTILPDHKEDEVVLSKKPLDDSFLNALCVGIVSKAATILGNYTLGCESLLDRGWTNSRAWDSLKFVQGYLRGVTIVTLELQDNKIKTRDSKSLGVLDLKHV</sequence>
<evidence type="ECO:0000313" key="1">
    <source>
        <dbReference type="EMBL" id="KAJ0205995.1"/>
    </source>
</evidence>
<reference evidence="1 2" key="1">
    <citation type="journal article" date="2017" name="Nat. Commun.">
        <title>Genome assembly with in vitro proximity ligation data and whole-genome triplication in lettuce.</title>
        <authorList>
            <person name="Reyes-Chin-Wo S."/>
            <person name="Wang Z."/>
            <person name="Yang X."/>
            <person name="Kozik A."/>
            <person name="Arikit S."/>
            <person name="Song C."/>
            <person name="Xia L."/>
            <person name="Froenicke L."/>
            <person name="Lavelle D.O."/>
            <person name="Truco M.J."/>
            <person name="Xia R."/>
            <person name="Zhu S."/>
            <person name="Xu C."/>
            <person name="Xu H."/>
            <person name="Xu X."/>
            <person name="Cox K."/>
            <person name="Korf I."/>
            <person name="Meyers B.C."/>
            <person name="Michelmore R.W."/>
        </authorList>
    </citation>
    <scope>NUCLEOTIDE SEQUENCE [LARGE SCALE GENOMIC DNA]</scope>
    <source>
        <strain evidence="2">cv. Salinas</strain>
        <tissue evidence="1">Seedlings</tissue>
    </source>
</reference>
<name>A0A9R1VJK2_LACSA</name>
<gene>
    <name evidence="1" type="ORF">LSAT_V11C500239300</name>
</gene>